<comment type="caution">
    <text evidence="3">The sequence shown here is derived from an EMBL/GenBank/DDBJ whole genome shotgun (WGS) entry which is preliminary data.</text>
</comment>
<dbReference type="AlphaFoldDB" id="A0A8J4B1W2"/>
<keyword evidence="1" id="KW-0732">Signal</keyword>
<evidence type="ECO:0000259" key="2">
    <source>
        <dbReference type="Pfam" id="PF05548"/>
    </source>
</evidence>
<name>A0A8J4B1W2_9CHLO</name>
<feature type="domain" description="Peptidase M11 gametolysin" evidence="2">
    <location>
        <begin position="131"/>
        <end position="406"/>
    </location>
</feature>
<dbReference type="InterPro" id="IPR008752">
    <property type="entry name" value="Peptidase_M11"/>
</dbReference>
<keyword evidence="4" id="KW-1185">Reference proteome</keyword>
<sequence>MWRLSVPLLVLLAAARGRSQVIDGGSNASGGVTGYVGPEQVDLMGELLYIDTHMGRFWTVRDVDGKLTPIAQGYQPPQRDDNGKDVVPGTVVVIPCYIDPSGTCIPVPGTITTILSATPIELPVKDPIYQRLLVVIFDYSACNMTATLTPAGAANIWLGPNGDGLGGVAQKFTQCSFGKLNLNATAFRAITVKRNCSTGIVQACSWWLISNEGDAAAKEQLGVNEFSTFTHFAYVVPPKMQSVCGWAGLALLPGKQIWLQTSSYGVNRWATIMQESIHNYGLWHSWRNGWEYEDYSTAMGRGEACPNAAETSRLGWSSPAAGGDAIDSSILTAPGVALTFNLPATYITGDGSYLRVKPDWLPGYGDSSLAKNLYIAVRVNKGGDVKLGLEFMNKVNIHEVNATMVSQFDQGSRFDPCDALTE</sequence>
<evidence type="ECO:0000256" key="1">
    <source>
        <dbReference type="SAM" id="SignalP"/>
    </source>
</evidence>
<evidence type="ECO:0000313" key="4">
    <source>
        <dbReference type="Proteomes" id="UP000747399"/>
    </source>
</evidence>
<protein>
    <recommendedName>
        <fullName evidence="2">Peptidase M11 gametolysin domain-containing protein</fullName>
    </recommendedName>
</protein>
<reference evidence="3" key="1">
    <citation type="journal article" date="2021" name="Proc. Natl. Acad. Sci. U.S.A.">
        <title>Three genomes in the algal genus Volvox reveal the fate of a haploid sex-determining region after a transition to homothallism.</title>
        <authorList>
            <person name="Yamamoto K."/>
            <person name="Hamaji T."/>
            <person name="Kawai-Toyooka H."/>
            <person name="Matsuzaki R."/>
            <person name="Takahashi F."/>
            <person name="Nishimura Y."/>
            <person name="Kawachi M."/>
            <person name="Noguchi H."/>
            <person name="Minakuchi Y."/>
            <person name="Umen J.G."/>
            <person name="Toyoda A."/>
            <person name="Nozaki H."/>
        </authorList>
    </citation>
    <scope>NUCLEOTIDE SEQUENCE</scope>
    <source>
        <strain evidence="3">NIES-3780</strain>
    </source>
</reference>
<gene>
    <name evidence="3" type="ORF">Vafri_8007</name>
</gene>
<dbReference type="EMBL" id="BNCO01000012">
    <property type="protein sequence ID" value="GIL52065.1"/>
    <property type="molecule type" value="Genomic_DNA"/>
</dbReference>
<feature type="chain" id="PRO_5035240738" description="Peptidase M11 gametolysin domain-containing protein" evidence="1">
    <location>
        <begin position="20"/>
        <end position="422"/>
    </location>
</feature>
<proteinExistence type="predicted"/>
<dbReference type="Proteomes" id="UP000747399">
    <property type="component" value="Unassembled WGS sequence"/>
</dbReference>
<evidence type="ECO:0000313" key="3">
    <source>
        <dbReference type="EMBL" id="GIL52065.1"/>
    </source>
</evidence>
<accession>A0A8J4B1W2</accession>
<dbReference type="Pfam" id="PF05548">
    <property type="entry name" value="Peptidase_M11"/>
    <property type="match status" value="1"/>
</dbReference>
<feature type="signal peptide" evidence="1">
    <location>
        <begin position="1"/>
        <end position="19"/>
    </location>
</feature>
<organism evidence="3 4">
    <name type="scientific">Volvox africanus</name>
    <dbReference type="NCBI Taxonomy" id="51714"/>
    <lineage>
        <taxon>Eukaryota</taxon>
        <taxon>Viridiplantae</taxon>
        <taxon>Chlorophyta</taxon>
        <taxon>core chlorophytes</taxon>
        <taxon>Chlorophyceae</taxon>
        <taxon>CS clade</taxon>
        <taxon>Chlamydomonadales</taxon>
        <taxon>Volvocaceae</taxon>
        <taxon>Volvox</taxon>
    </lineage>
</organism>